<dbReference type="InterPro" id="IPR002711">
    <property type="entry name" value="HNH"/>
</dbReference>
<dbReference type="InterPro" id="IPR003870">
    <property type="entry name" value="DUF222"/>
</dbReference>
<comment type="caution">
    <text evidence="4">The sequence shown here is derived from an EMBL/GenBank/DDBJ whole genome shotgun (WGS) entry which is preliminary data.</text>
</comment>
<proteinExistence type="inferred from homology"/>
<feature type="region of interest" description="Disordered" evidence="2">
    <location>
        <begin position="541"/>
        <end position="603"/>
    </location>
</feature>
<protein>
    <recommendedName>
        <fullName evidence="3">HNH nuclease domain-containing protein</fullName>
    </recommendedName>
</protein>
<dbReference type="EMBL" id="BSDP01000001">
    <property type="protein sequence ID" value="GLI26827.1"/>
    <property type="molecule type" value="Genomic_DNA"/>
</dbReference>
<feature type="domain" description="HNH nuclease" evidence="3">
    <location>
        <begin position="486"/>
        <end position="538"/>
    </location>
</feature>
<dbReference type="GO" id="GO:0003676">
    <property type="term" value="F:nucleic acid binding"/>
    <property type="evidence" value="ECO:0007669"/>
    <property type="project" value="InterPro"/>
</dbReference>
<accession>A0A9W6CX36</accession>
<feature type="compositionally biased region" description="Low complexity" evidence="2">
    <location>
        <begin position="577"/>
        <end position="588"/>
    </location>
</feature>
<keyword evidence="5" id="KW-1185">Reference proteome</keyword>
<dbReference type="GO" id="GO:0008270">
    <property type="term" value="F:zinc ion binding"/>
    <property type="evidence" value="ECO:0007669"/>
    <property type="project" value="InterPro"/>
</dbReference>
<feature type="region of interest" description="Disordered" evidence="2">
    <location>
        <begin position="382"/>
        <end position="406"/>
    </location>
</feature>
<evidence type="ECO:0000313" key="5">
    <source>
        <dbReference type="Proteomes" id="UP001144396"/>
    </source>
</evidence>
<evidence type="ECO:0000256" key="1">
    <source>
        <dbReference type="ARBA" id="ARBA00023450"/>
    </source>
</evidence>
<dbReference type="AlphaFoldDB" id="A0A9W6CX36"/>
<dbReference type="Pfam" id="PF02720">
    <property type="entry name" value="DUF222"/>
    <property type="match status" value="1"/>
</dbReference>
<feature type="compositionally biased region" description="Low complexity" evidence="2">
    <location>
        <begin position="106"/>
        <end position="124"/>
    </location>
</feature>
<dbReference type="Gene3D" id="1.10.30.50">
    <property type="match status" value="1"/>
</dbReference>
<evidence type="ECO:0000256" key="2">
    <source>
        <dbReference type="SAM" id="MobiDB-lite"/>
    </source>
</evidence>
<dbReference type="SMART" id="SM00507">
    <property type="entry name" value="HNHc"/>
    <property type="match status" value="1"/>
</dbReference>
<organism evidence="4 5">
    <name type="scientific">Agromyces rhizosphaerae</name>
    <dbReference type="NCBI Taxonomy" id="88374"/>
    <lineage>
        <taxon>Bacteria</taxon>
        <taxon>Bacillati</taxon>
        <taxon>Actinomycetota</taxon>
        <taxon>Actinomycetes</taxon>
        <taxon>Micrococcales</taxon>
        <taxon>Microbacteriaceae</taxon>
        <taxon>Agromyces</taxon>
    </lineage>
</organism>
<dbReference type="Proteomes" id="UP001144396">
    <property type="component" value="Unassembled WGS sequence"/>
</dbReference>
<sequence>MKEADEPRRERYLPFGARSVSLLEFMLAHAVARSRDAVIERPVALAFEPGWSSGRADAAEPTPPPGHAAVSVQPELPLPSAALPVTDDAPDAHANPVTDTAPEARTSAGTAVDGAATDAAVTGSHDTCNSDAHGPVASESDASDSSTADHPAAERSLDRLVAIDAEIAALHAERAQVLAHLAAGADSRAVVTGAAADRSPHPEQRVRELERRSLVAEVACALRLAERSAERLIDEGESLSLDLPATLESLGSGTISYRHAQRLIDHALSLPTETRVAFESVALPLAARLTPARFDARARRLRERMHPDSVTDRARRAADDRSVSLEPARDGMAWLHALLPAAPAADAFARVRAAAAGLARVDGEERTESQLRADVLSDLLTGRADDPQVGAPGAAESHERDPAGTPSMAAAGRFARTRPTVFVTVPVMTLLGATDEPGELHGVGPIDADTARELAARAPSFIRILTHPETGARLSIGRDRYAVPSDLRAALVMRDETCRFPGCGRAAEQCEVDHVADWAHGGRTDATNLAMLCTKHHHLKHETGWSSAPGPEPGSIDWRSPSGRRYTSDPPVPGPSAPGASAQGPSAQDPAAQGPPLSDEPPF</sequence>
<dbReference type="RefSeq" id="WP_281882839.1">
    <property type="nucleotide sequence ID" value="NZ_BSDP01000001.1"/>
</dbReference>
<evidence type="ECO:0000313" key="4">
    <source>
        <dbReference type="EMBL" id="GLI26827.1"/>
    </source>
</evidence>
<feature type="region of interest" description="Disordered" evidence="2">
    <location>
        <begin position="51"/>
        <end position="152"/>
    </location>
</feature>
<dbReference type="InterPro" id="IPR003615">
    <property type="entry name" value="HNH_nuc"/>
</dbReference>
<evidence type="ECO:0000259" key="3">
    <source>
        <dbReference type="SMART" id="SM00507"/>
    </source>
</evidence>
<gene>
    <name evidence="4" type="ORF">ARHIZOSPH14_10690</name>
</gene>
<feature type="compositionally biased region" description="Low complexity" evidence="2">
    <location>
        <begin position="137"/>
        <end position="150"/>
    </location>
</feature>
<comment type="similarity">
    <text evidence="1">Belongs to the Rv1128c/1148c/1588c/1702c/1945/3466 family.</text>
</comment>
<name>A0A9W6CX36_9MICO</name>
<dbReference type="Pfam" id="PF01844">
    <property type="entry name" value="HNH"/>
    <property type="match status" value="1"/>
</dbReference>
<dbReference type="CDD" id="cd00085">
    <property type="entry name" value="HNHc"/>
    <property type="match status" value="1"/>
</dbReference>
<reference evidence="4" key="1">
    <citation type="submission" date="2022-12" db="EMBL/GenBank/DDBJ databases">
        <title>Reference genome sequencing for broad-spectrum identification of bacterial and archaeal isolates by mass spectrometry.</title>
        <authorList>
            <person name="Sekiguchi Y."/>
            <person name="Tourlousse D.M."/>
        </authorList>
    </citation>
    <scope>NUCLEOTIDE SEQUENCE</scope>
    <source>
        <strain evidence="4">14</strain>
    </source>
</reference>
<dbReference type="GO" id="GO:0004519">
    <property type="term" value="F:endonuclease activity"/>
    <property type="evidence" value="ECO:0007669"/>
    <property type="project" value="InterPro"/>
</dbReference>